<dbReference type="Gene3D" id="1.20.58.1070">
    <property type="match status" value="1"/>
</dbReference>
<dbReference type="InterPro" id="IPR035426">
    <property type="entry name" value="Gemin2/Brr1"/>
</dbReference>
<dbReference type="GO" id="GO:0000387">
    <property type="term" value="P:spliceosomal snRNP assembly"/>
    <property type="evidence" value="ECO:0007669"/>
    <property type="project" value="InterPro"/>
</dbReference>
<keyword evidence="2" id="KW-1185">Reference proteome</keyword>
<evidence type="ECO:0000313" key="1">
    <source>
        <dbReference type="EMBL" id="GIX63304.1"/>
    </source>
</evidence>
<proteinExistence type="predicted"/>
<accession>A0AAV4LU32</accession>
<dbReference type="EMBL" id="BPLF01000002">
    <property type="protein sequence ID" value="GIX63304.1"/>
    <property type="molecule type" value="Genomic_DNA"/>
</dbReference>
<organism evidence="1 2">
    <name type="scientific">Babesia caballi</name>
    <dbReference type="NCBI Taxonomy" id="5871"/>
    <lineage>
        <taxon>Eukaryota</taxon>
        <taxon>Sar</taxon>
        <taxon>Alveolata</taxon>
        <taxon>Apicomplexa</taxon>
        <taxon>Aconoidasida</taxon>
        <taxon>Piroplasmida</taxon>
        <taxon>Babesiidae</taxon>
        <taxon>Babesia</taxon>
    </lineage>
</organism>
<comment type="caution">
    <text evidence="1">The sequence shown here is derived from an EMBL/GenBank/DDBJ whole genome shotgun (WGS) entry which is preliminary data.</text>
</comment>
<dbReference type="AlphaFoldDB" id="A0AAV4LU32"/>
<reference evidence="1 2" key="1">
    <citation type="submission" date="2021-06" db="EMBL/GenBank/DDBJ databases">
        <title>Genome sequence of Babesia caballi.</title>
        <authorList>
            <person name="Yamagishi J."/>
            <person name="Kidaka T."/>
            <person name="Ochi A."/>
        </authorList>
    </citation>
    <scope>NUCLEOTIDE SEQUENCE [LARGE SCALE GENOMIC DNA]</scope>
    <source>
        <strain evidence="1">USDA-D6B2</strain>
    </source>
</reference>
<dbReference type="GeneID" id="94194785"/>
<protein>
    <submittedName>
        <fullName evidence="1">Uncharacterized protein</fullName>
    </submittedName>
</protein>
<evidence type="ECO:0000313" key="2">
    <source>
        <dbReference type="Proteomes" id="UP001497744"/>
    </source>
</evidence>
<dbReference type="Proteomes" id="UP001497744">
    <property type="component" value="Unassembled WGS sequence"/>
</dbReference>
<sequence>MEVQEYLQRVREEEALLPDVVVAETRDAGVENDSKAPCQFERLRKIAAEAGETDSGFNIMDHELQFFQAMKEEVSSAMLHCETQDTCALLRHCAQFLGTEGNGRRERVLLQNVEDERWVELFRSPPPDAMATSVSGISFATVSELLHRLANFLCEGRGKNIDESSSKWLFSLLLLLDDLHAVQESVSYELQRIKRALGRHVPIAMENLPTCDPDAEEDLANRERGELAISGYILNICIIQQHFKQR</sequence>
<name>A0AAV4LU32_BABCB</name>
<gene>
    <name evidence="1" type="ORF">BcabD6B2_27390</name>
</gene>
<dbReference type="Pfam" id="PF04938">
    <property type="entry name" value="SIP1"/>
    <property type="match status" value="1"/>
</dbReference>
<dbReference type="RefSeq" id="XP_067715373.1">
    <property type="nucleotide sequence ID" value="XM_067859272.1"/>
</dbReference>